<evidence type="ECO:0000256" key="1">
    <source>
        <dbReference type="ARBA" id="ARBA00022679"/>
    </source>
</evidence>
<dbReference type="EMBL" id="BAAAYN010000004">
    <property type="protein sequence ID" value="GAA3383091.1"/>
    <property type="molecule type" value="Genomic_DNA"/>
</dbReference>
<name>A0ABP6SRE3_9ACTN</name>
<dbReference type="Proteomes" id="UP001501676">
    <property type="component" value="Unassembled WGS sequence"/>
</dbReference>
<reference evidence="5" key="1">
    <citation type="journal article" date="2019" name="Int. J. Syst. Evol. Microbiol.">
        <title>The Global Catalogue of Microorganisms (GCM) 10K type strain sequencing project: providing services to taxonomists for standard genome sequencing and annotation.</title>
        <authorList>
            <consortium name="The Broad Institute Genomics Platform"/>
            <consortium name="The Broad Institute Genome Sequencing Center for Infectious Disease"/>
            <person name="Wu L."/>
            <person name="Ma J."/>
        </authorList>
    </citation>
    <scope>NUCLEOTIDE SEQUENCE [LARGE SCALE GENOMIC DNA]</scope>
    <source>
        <strain evidence="5">JCM 9458</strain>
    </source>
</reference>
<dbReference type="PANTHER" id="PTHR24421">
    <property type="entry name" value="NITRATE/NITRITE SENSOR PROTEIN NARX-RELATED"/>
    <property type="match status" value="1"/>
</dbReference>
<accession>A0ABP6SRE3</accession>
<dbReference type="InterPro" id="IPR036890">
    <property type="entry name" value="HATPase_C_sf"/>
</dbReference>
<protein>
    <submittedName>
        <fullName evidence="4">Uncharacterized protein</fullName>
    </submittedName>
</protein>
<keyword evidence="1" id="KW-0808">Transferase</keyword>
<dbReference type="Gene3D" id="3.30.565.10">
    <property type="entry name" value="Histidine kinase-like ATPase, C-terminal domain"/>
    <property type="match status" value="1"/>
</dbReference>
<evidence type="ECO:0000313" key="4">
    <source>
        <dbReference type="EMBL" id="GAA3383091.1"/>
    </source>
</evidence>
<dbReference type="SUPFAM" id="SSF55874">
    <property type="entry name" value="ATPase domain of HSP90 chaperone/DNA topoisomerase II/histidine kinase"/>
    <property type="match status" value="1"/>
</dbReference>
<sequence length="230" mass="24604">MEMARRRMAQEVQSVIDSRLVAIGEEARRLAADDVAAGAARSIDELARVAVRDLRRIVPVPEPAAESCLTVAERPVGERLSTEIAGILDLLPPGAVRVCFTGINREPRLPPALRRAAVRVFQEGTTNALKYGTGTVQVNVAFGSQLVLTLTNDVPRRVPEVAGSGAGLINLRERLAELGGRLTVSDADAERFRIRAVLPLRGTRGSDGASAGAASHDRAGCVVPVRRPHW</sequence>
<keyword evidence="5" id="KW-1185">Reference proteome</keyword>
<keyword evidence="2" id="KW-0418">Kinase</keyword>
<gene>
    <name evidence="4" type="ORF">GCM10020369_07640</name>
</gene>
<evidence type="ECO:0000313" key="5">
    <source>
        <dbReference type="Proteomes" id="UP001501676"/>
    </source>
</evidence>
<dbReference type="InterPro" id="IPR050482">
    <property type="entry name" value="Sensor_HK_TwoCompSys"/>
</dbReference>
<proteinExistence type="predicted"/>
<dbReference type="PANTHER" id="PTHR24421:SF58">
    <property type="entry name" value="SIGNAL TRANSDUCTION HISTIDINE-PROTEIN KINASE_PHOSPHATASE UHPB"/>
    <property type="match status" value="1"/>
</dbReference>
<evidence type="ECO:0000256" key="3">
    <source>
        <dbReference type="ARBA" id="ARBA00023012"/>
    </source>
</evidence>
<organism evidence="4 5">
    <name type="scientific">Cryptosporangium minutisporangium</name>
    <dbReference type="NCBI Taxonomy" id="113569"/>
    <lineage>
        <taxon>Bacteria</taxon>
        <taxon>Bacillati</taxon>
        <taxon>Actinomycetota</taxon>
        <taxon>Actinomycetes</taxon>
        <taxon>Cryptosporangiales</taxon>
        <taxon>Cryptosporangiaceae</taxon>
        <taxon>Cryptosporangium</taxon>
    </lineage>
</organism>
<comment type="caution">
    <text evidence="4">The sequence shown here is derived from an EMBL/GenBank/DDBJ whole genome shotgun (WGS) entry which is preliminary data.</text>
</comment>
<keyword evidence="3" id="KW-0902">Two-component regulatory system</keyword>
<evidence type="ECO:0000256" key="2">
    <source>
        <dbReference type="ARBA" id="ARBA00022777"/>
    </source>
</evidence>